<keyword evidence="8 11" id="KW-1133">Transmembrane helix</keyword>
<evidence type="ECO:0000256" key="3">
    <source>
        <dbReference type="ARBA" id="ARBA00007931"/>
    </source>
</evidence>
<keyword evidence="10 11" id="KW-0472">Membrane</keyword>
<dbReference type="InterPro" id="IPR036034">
    <property type="entry name" value="PDZ_sf"/>
</dbReference>
<evidence type="ECO:0000256" key="6">
    <source>
        <dbReference type="ARBA" id="ARBA00022801"/>
    </source>
</evidence>
<feature type="transmembrane region" description="Helical" evidence="11">
    <location>
        <begin position="382"/>
        <end position="411"/>
    </location>
</feature>
<dbReference type="EMBL" id="FNGI01000013">
    <property type="protein sequence ID" value="SDM17870.1"/>
    <property type="molecule type" value="Genomic_DNA"/>
</dbReference>
<dbReference type="CDD" id="cd06163">
    <property type="entry name" value="S2P-M50_PDZ_RseP-like"/>
    <property type="match status" value="2"/>
</dbReference>
<keyword evidence="7 11" id="KW-0862">Zinc</keyword>
<sequence length="450" mass="48369">MDVIQNLLAVIVVLGLLITFHEFGHFWVARRCGVKVLRFSVGFGKPLWSRFDRHGTEFAVAAIPLGGYVKMLDEREAPVAPEEQHRAFNRQGVWSRIAIVVAGPLANFLLAVFGYWLLFVVGTTSVAPVIGEVAPGSPAAQAGLSRGQEIVAVQGDRTPTWEQINLELIAAIGHSGALSVTARDGQAGAPRDFQVPVADWLVRQDPPQPLATLGVTPWRPEIPATLGRVLEGEVAARAGLEPGDHVVAVNGRPLTDWMAFVGLVRGSPGEPLTLRIERDGEMREVTLTPASREENGATIGYIGAGAEPVSWPEEYRREIHYGPLAALGQSLSRTAEMTVLTLDSIRKMLTGLISPSNLSGPITIARIAGDTARSGLESFISFMAYLSISLGVLNLLPIPVLDGGHLAYYLIEAIRGRPVSATAQAVGLRIGMALVGTLMLMALYFDLMRL</sequence>
<protein>
    <recommendedName>
        <fullName evidence="11">Zinc metalloprotease</fullName>
        <ecNumber evidence="11">3.4.24.-</ecNumber>
    </recommendedName>
</protein>
<evidence type="ECO:0000313" key="13">
    <source>
        <dbReference type="EMBL" id="SDM17870.1"/>
    </source>
</evidence>
<evidence type="ECO:0000256" key="11">
    <source>
        <dbReference type="RuleBase" id="RU362031"/>
    </source>
</evidence>
<dbReference type="NCBIfam" id="NF008046">
    <property type="entry name" value="PRK10779.1"/>
    <property type="match status" value="1"/>
</dbReference>
<dbReference type="SMART" id="SM00228">
    <property type="entry name" value="PDZ"/>
    <property type="match status" value="2"/>
</dbReference>
<gene>
    <name evidence="13" type="ORF">SAMN05661010_03584</name>
</gene>
<dbReference type="EC" id="3.4.24.-" evidence="11"/>
<dbReference type="Pfam" id="PF17820">
    <property type="entry name" value="PDZ_6"/>
    <property type="match status" value="1"/>
</dbReference>
<dbReference type="STRING" id="119000.SAMN05661010_03584"/>
<reference evidence="13 14" key="1">
    <citation type="submission" date="2016-10" db="EMBL/GenBank/DDBJ databases">
        <authorList>
            <person name="de Groot N.N."/>
        </authorList>
    </citation>
    <scope>NUCLEOTIDE SEQUENCE [LARGE SCALE GENOMIC DNA]</scope>
    <source>
        <strain evidence="13 14">DSM 14789</strain>
    </source>
</reference>
<comment type="subcellular location">
    <subcellularLocation>
        <location evidence="2">Membrane</location>
        <topology evidence="2">Multi-pass membrane protein</topology>
    </subcellularLocation>
</comment>
<dbReference type="GO" id="GO:0016020">
    <property type="term" value="C:membrane"/>
    <property type="evidence" value="ECO:0007669"/>
    <property type="project" value="UniProtKB-SubCell"/>
</dbReference>
<dbReference type="InterPro" id="IPR041489">
    <property type="entry name" value="PDZ_6"/>
</dbReference>
<dbReference type="GO" id="GO:0046872">
    <property type="term" value="F:metal ion binding"/>
    <property type="evidence" value="ECO:0007669"/>
    <property type="project" value="UniProtKB-KW"/>
</dbReference>
<evidence type="ECO:0000256" key="8">
    <source>
        <dbReference type="ARBA" id="ARBA00022989"/>
    </source>
</evidence>
<dbReference type="Proteomes" id="UP000198654">
    <property type="component" value="Unassembled WGS sequence"/>
</dbReference>
<comment type="cofactor">
    <cofactor evidence="1 11">
        <name>Zn(2+)</name>
        <dbReference type="ChEBI" id="CHEBI:29105"/>
    </cofactor>
</comment>
<dbReference type="Pfam" id="PF02163">
    <property type="entry name" value="Peptidase_M50"/>
    <property type="match status" value="1"/>
</dbReference>
<dbReference type="Gene3D" id="2.30.42.10">
    <property type="match status" value="2"/>
</dbReference>
<keyword evidence="4 13" id="KW-0645">Protease</keyword>
<feature type="domain" description="PDZ" evidence="12">
    <location>
        <begin position="211"/>
        <end position="280"/>
    </location>
</feature>
<dbReference type="RefSeq" id="WP_089730635.1">
    <property type="nucleotide sequence ID" value="NZ_FNGI01000013.1"/>
</dbReference>
<dbReference type="NCBIfam" id="TIGR00054">
    <property type="entry name" value="RIP metalloprotease RseP"/>
    <property type="match status" value="1"/>
</dbReference>
<dbReference type="InterPro" id="IPR004387">
    <property type="entry name" value="Pept_M50_Zn"/>
</dbReference>
<feature type="transmembrane region" description="Helical" evidence="11">
    <location>
        <begin position="6"/>
        <end position="28"/>
    </location>
</feature>
<feature type="transmembrane region" description="Helical" evidence="11">
    <location>
        <begin position="423"/>
        <end position="445"/>
    </location>
</feature>
<evidence type="ECO:0000259" key="12">
    <source>
        <dbReference type="SMART" id="SM00228"/>
    </source>
</evidence>
<dbReference type="InterPro" id="IPR008915">
    <property type="entry name" value="Peptidase_M50"/>
</dbReference>
<keyword evidence="5 11" id="KW-0812">Transmembrane</keyword>
<name>A0A1G9R423_9GAMM</name>
<evidence type="ECO:0000313" key="14">
    <source>
        <dbReference type="Proteomes" id="UP000198654"/>
    </source>
</evidence>
<keyword evidence="6 11" id="KW-0378">Hydrolase</keyword>
<dbReference type="GO" id="GO:0006508">
    <property type="term" value="P:proteolysis"/>
    <property type="evidence" value="ECO:0007669"/>
    <property type="project" value="UniProtKB-KW"/>
</dbReference>
<dbReference type="InterPro" id="IPR001478">
    <property type="entry name" value="PDZ"/>
</dbReference>
<evidence type="ECO:0000256" key="4">
    <source>
        <dbReference type="ARBA" id="ARBA00022670"/>
    </source>
</evidence>
<feature type="transmembrane region" description="Helical" evidence="11">
    <location>
        <begin position="93"/>
        <end position="118"/>
    </location>
</feature>
<dbReference type="PANTHER" id="PTHR42837">
    <property type="entry name" value="REGULATOR OF SIGMA-E PROTEASE RSEP"/>
    <property type="match status" value="1"/>
</dbReference>
<dbReference type="OrthoDB" id="9782003at2"/>
<keyword evidence="11" id="KW-0479">Metal-binding</keyword>
<evidence type="ECO:0000256" key="10">
    <source>
        <dbReference type="ARBA" id="ARBA00023136"/>
    </source>
</evidence>
<dbReference type="PANTHER" id="PTHR42837:SF2">
    <property type="entry name" value="MEMBRANE METALLOPROTEASE ARASP2, CHLOROPLASTIC-RELATED"/>
    <property type="match status" value="1"/>
</dbReference>
<dbReference type="GO" id="GO:0004222">
    <property type="term" value="F:metalloendopeptidase activity"/>
    <property type="evidence" value="ECO:0007669"/>
    <property type="project" value="InterPro"/>
</dbReference>
<dbReference type="AlphaFoldDB" id="A0A1G9R423"/>
<evidence type="ECO:0000256" key="5">
    <source>
        <dbReference type="ARBA" id="ARBA00022692"/>
    </source>
</evidence>
<evidence type="ECO:0000256" key="9">
    <source>
        <dbReference type="ARBA" id="ARBA00023049"/>
    </source>
</evidence>
<evidence type="ECO:0000256" key="1">
    <source>
        <dbReference type="ARBA" id="ARBA00001947"/>
    </source>
</evidence>
<accession>A0A1G9R423</accession>
<dbReference type="CDD" id="cd23081">
    <property type="entry name" value="cpPDZ_EcRseP-like"/>
    <property type="match status" value="1"/>
</dbReference>
<organism evidence="13 14">
    <name type="scientific">Modicisalibacter muralis</name>
    <dbReference type="NCBI Taxonomy" id="119000"/>
    <lineage>
        <taxon>Bacteria</taxon>
        <taxon>Pseudomonadati</taxon>
        <taxon>Pseudomonadota</taxon>
        <taxon>Gammaproteobacteria</taxon>
        <taxon>Oceanospirillales</taxon>
        <taxon>Halomonadaceae</taxon>
        <taxon>Modicisalibacter</taxon>
    </lineage>
</organism>
<evidence type="ECO:0000256" key="2">
    <source>
        <dbReference type="ARBA" id="ARBA00004141"/>
    </source>
</evidence>
<comment type="similarity">
    <text evidence="3 11">Belongs to the peptidase M50B family.</text>
</comment>
<proteinExistence type="inferred from homology"/>
<keyword evidence="9 11" id="KW-0482">Metalloprotease</keyword>
<keyword evidence="14" id="KW-1185">Reference proteome</keyword>
<evidence type="ECO:0000256" key="7">
    <source>
        <dbReference type="ARBA" id="ARBA00022833"/>
    </source>
</evidence>
<dbReference type="SUPFAM" id="SSF50156">
    <property type="entry name" value="PDZ domain-like"/>
    <property type="match status" value="2"/>
</dbReference>
<feature type="domain" description="PDZ" evidence="12">
    <location>
        <begin position="114"/>
        <end position="186"/>
    </location>
</feature>